<dbReference type="FunFam" id="3.40.50.300:FF:000156">
    <property type="entry name" value="ATP-dependent DNA helicase recQ"/>
    <property type="match status" value="1"/>
</dbReference>
<dbReference type="InterPro" id="IPR044876">
    <property type="entry name" value="HRDC_dom_sf"/>
</dbReference>
<evidence type="ECO:0000256" key="7">
    <source>
        <dbReference type="ARBA" id="ARBA00022801"/>
    </source>
</evidence>
<evidence type="ECO:0000256" key="8">
    <source>
        <dbReference type="ARBA" id="ARBA00022806"/>
    </source>
</evidence>
<dbReference type="CDD" id="cd17920">
    <property type="entry name" value="DEXHc_RecQ"/>
    <property type="match status" value="1"/>
</dbReference>
<keyword evidence="10" id="KW-0067">ATP-binding</keyword>
<keyword evidence="13" id="KW-0234">DNA repair</keyword>
<evidence type="ECO:0000256" key="17">
    <source>
        <dbReference type="SAM" id="MobiDB-lite"/>
    </source>
</evidence>
<evidence type="ECO:0000256" key="13">
    <source>
        <dbReference type="ARBA" id="ARBA00023204"/>
    </source>
</evidence>
<dbReference type="FunFam" id="1.10.10.10:FF:000175">
    <property type="entry name" value="ATP-dependent DNA helicase RecQ"/>
    <property type="match status" value="1"/>
</dbReference>
<sequence>MLGPERPWRQRAGQLQLILTADVPVIHCPRVLGYTPAFCSAAGYSGVFMLEQAQRVLKDIFGYDSFRGRQGAIIERVANGGDALVLMPTGGGKSLCFQVPGLLRDGLCVVVSPLIALMDDQVATLDELGVSAAALNSTLSAEQQRDLANRVRLGEVKMLYLAPERLVQPRMLSFLQNLKIALFAIDEAHCVSQWGHDFRPEYLQLGQLAELFPDVPRIALTATADKRTREEIVTRLHLQNAERFLSSFDRPNIFYRIVPKEQPRKQLLAFLSERRSDAGIVYCLSRKKVDEVAVFLSENGYPALPYHAGLPSETRAANQKRFLNEEGLIMVATIAFGMGIDKPNVRFVAHMDLPKSLEAYYQETGRAGRDGLPADAWMAYGLQDVLMLKQMLQNSEGDERHKRLEQHKLDAMLALCEETRCRRQTLLAYFDEDMPNPCGHCDNCVDGVQTWDATEPARQALSAIYRTGQRYGVGHLVDVLLGKSNDKVESFGHQHLSVFGVGKARTEAEWRSLFRQLVARGLADIDLEGYGGLRLSDTCRPLLRGEVSLELRRDLKPQTTSKSSSGSPASQLVRGEEREQWEALRTLRRKLAEEHGVPPYVIFPDSTLLEMLRSKPGSMAEMARVSGVGARKLERYGEAFLEVLSGKAEAPRVVADIRHELISLARAGMTPAQIAGQLQCSEKNVYTLLAEAIGKQQLSIEQALDLPEDLLGEVQDAFLDGEGELPPVSAIAEQFAGRVPEGVLYCVRAALQSEFEV</sequence>
<dbReference type="PROSITE" id="PS50967">
    <property type="entry name" value="HRDC"/>
    <property type="match status" value="1"/>
</dbReference>
<gene>
    <name evidence="21" type="ORF">ALP74_05116</name>
</gene>
<dbReference type="GO" id="GO:0046872">
    <property type="term" value="F:metal ion binding"/>
    <property type="evidence" value="ECO:0007669"/>
    <property type="project" value="UniProtKB-KW"/>
</dbReference>
<protein>
    <recommendedName>
        <fullName evidence="16">DNA helicase RecQ</fullName>
        <ecNumber evidence="16">5.6.2.4</ecNumber>
    </recommendedName>
</protein>
<dbReference type="SUPFAM" id="SSF52540">
    <property type="entry name" value="P-loop containing nucleoside triphosphate hydrolases"/>
    <property type="match status" value="2"/>
</dbReference>
<dbReference type="InterPro" id="IPR002121">
    <property type="entry name" value="HRDC_dom"/>
</dbReference>
<dbReference type="SMART" id="SM00956">
    <property type="entry name" value="RQC"/>
    <property type="match status" value="1"/>
</dbReference>
<reference evidence="21 22" key="1">
    <citation type="submission" date="2018-08" db="EMBL/GenBank/DDBJ databases">
        <title>Recombination of ecologically and evolutionarily significant loci maintains genetic cohesion in the Pseudomonas syringae species complex.</title>
        <authorList>
            <person name="Dillon M."/>
            <person name="Thakur S."/>
            <person name="Almeida R.N.D."/>
            <person name="Weir B.S."/>
            <person name="Guttman D.S."/>
        </authorList>
    </citation>
    <scope>NUCLEOTIDE SEQUENCE [LARGE SCALE GENOMIC DNA]</scope>
    <source>
        <strain evidence="21 22">ICMP 5019</strain>
    </source>
</reference>
<evidence type="ECO:0000256" key="6">
    <source>
        <dbReference type="ARBA" id="ARBA00022763"/>
    </source>
</evidence>
<dbReference type="InterPro" id="IPR036388">
    <property type="entry name" value="WH-like_DNA-bd_sf"/>
</dbReference>
<dbReference type="Pfam" id="PF00270">
    <property type="entry name" value="DEAD"/>
    <property type="match status" value="1"/>
</dbReference>
<dbReference type="SMART" id="SM00487">
    <property type="entry name" value="DEXDc"/>
    <property type="match status" value="1"/>
</dbReference>
<dbReference type="PROSITE" id="PS51192">
    <property type="entry name" value="HELICASE_ATP_BIND_1"/>
    <property type="match status" value="1"/>
</dbReference>
<proteinExistence type="inferred from homology"/>
<dbReference type="GO" id="GO:0006281">
    <property type="term" value="P:DNA repair"/>
    <property type="evidence" value="ECO:0007669"/>
    <property type="project" value="UniProtKB-KW"/>
</dbReference>
<dbReference type="InterPro" id="IPR027417">
    <property type="entry name" value="P-loop_NTPase"/>
</dbReference>
<evidence type="ECO:0000256" key="10">
    <source>
        <dbReference type="ARBA" id="ARBA00022840"/>
    </source>
</evidence>
<dbReference type="Gene3D" id="1.10.10.10">
    <property type="entry name" value="Winged helix-like DNA-binding domain superfamily/Winged helix DNA-binding domain"/>
    <property type="match status" value="1"/>
</dbReference>
<dbReference type="NCBIfam" id="TIGR01389">
    <property type="entry name" value="recQ"/>
    <property type="match status" value="1"/>
</dbReference>
<evidence type="ECO:0000256" key="15">
    <source>
        <dbReference type="ARBA" id="ARBA00034617"/>
    </source>
</evidence>
<dbReference type="NCBIfam" id="TIGR00614">
    <property type="entry name" value="recQ_fam"/>
    <property type="match status" value="1"/>
</dbReference>
<evidence type="ECO:0000256" key="11">
    <source>
        <dbReference type="ARBA" id="ARBA00023125"/>
    </source>
</evidence>
<keyword evidence="14" id="KW-0413">Isomerase</keyword>
<dbReference type="GO" id="GO:0005524">
    <property type="term" value="F:ATP binding"/>
    <property type="evidence" value="ECO:0007669"/>
    <property type="project" value="UniProtKB-KW"/>
</dbReference>
<comment type="cofactor">
    <cofactor evidence="2">
        <name>Zn(2+)</name>
        <dbReference type="ChEBI" id="CHEBI:29105"/>
    </cofactor>
</comment>
<dbReference type="GO" id="GO:0006260">
    <property type="term" value="P:DNA replication"/>
    <property type="evidence" value="ECO:0007669"/>
    <property type="project" value="InterPro"/>
</dbReference>
<dbReference type="GO" id="GO:0006310">
    <property type="term" value="P:DNA recombination"/>
    <property type="evidence" value="ECO:0007669"/>
    <property type="project" value="UniProtKB-UniRule"/>
</dbReference>
<evidence type="ECO:0000259" key="18">
    <source>
        <dbReference type="PROSITE" id="PS50967"/>
    </source>
</evidence>
<keyword evidence="6" id="KW-0227">DNA damage</keyword>
<evidence type="ECO:0000256" key="3">
    <source>
        <dbReference type="ARBA" id="ARBA00005446"/>
    </source>
</evidence>
<dbReference type="CDD" id="cd18794">
    <property type="entry name" value="SF2_C_RecQ"/>
    <property type="match status" value="1"/>
</dbReference>
<dbReference type="InterPro" id="IPR018982">
    <property type="entry name" value="RQC_domain"/>
</dbReference>
<feature type="region of interest" description="Disordered" evidence="17">
    <location>
        <begin position="553"/>
        <end position="577"/>
    </location>
</feature>
<dbReference type="InterPro" id="IPR032284">
    <property type="entry name" value="RecQ_Zn-bd"/>
</dbReference>
<dbReference type="PANTHER" id="PTHR13710:SF105">
    <property type="entry name" value="ATP-DEPENDENT DNA HELICASE Q1"/>
    <property type="match status" value="1"/>
</dbReference>
<dbReference type="Pfam" id="PF00271">
    <property type="entry name" value="Helicase_C"/>
    <property type="match status" value="1"/>
</dbReference>
<dbReference type="GO" id="GO:0009432">
    <property type="term" value="P:SOS response"/>
    <property type="evidence" value="ECO:0007669"/>
    <property type="project" value="UniProtKB-UniRule"/>
</dbReference>
<name>A0AB37QKE8_9PSED</name>
<keyword evidence="7" id="KW-0378">Hydrolase</keyword>
<dbReference type="AlphaFoldDB" id="A0AB37QKE8"/>
<dbReference type="InterPro" id="IPR004589">
    <property type="entry name" value="DNA_helicase_ATP-dep_RecQ"/>
</dbReference>
<evidence type="ECO:0000256" key="12">
    <source>
        <dbReference type="ARBA" id="ARBA00023172"/>
    </source>
</evidence>
<comment type="cofactor">
    <cofactor evidence="1">
        <name>Mg(2+)</name>
        <dbReference type="ChEBI" id="CHEBI:18420"/>
    </cofactor>
</comment>
<evidence type="ECO:0000259" key="19">
    <source>
        <dbReference type="PROSITE" id="PS51192"/>
    </source>
</evidence>
<feature type="compositionally biased region" description="Low complexity" evidence="17">
    <location>
        <begin position="557"/>
        <end position="571"/>
    </location>
</feature>
<feature type="domain" description="Helicase C-terminal" evidence="20">
    <location>
        <begin position="263"/>
        <end position="412"/>
    </location>
</feature>
<evidence type="ECO:0000313" key="22">
    <source>
        <dbReference type="Proteomes" id="UP000272613"/>
    </source>
</evidence>
<dbReference type="Pfam" id="PF00570">
    <property type="entry name" value="HRDC"/>
    <property type="match status" value="1"/>
</dbReference>
<dbReference type="EC" id="5.6.2.4" evidence="16"/>
<keyword evidence="9" id="KW-0862">Zinc</keyword>
<accession>A0AB37QKE8</accession>
<dbReference type="PANTHER" id="PTHR13710">
    <property type="entry name" value="DNA HELICASE RECQ FAMILY MEMBER"/>
    <property type="match status" value="1"/>
</dbReference>
<evidence type="ECO:0000256" key="5">
    <source>
        <dbReference type="ARBA" id="ARBA00022741"/>
    </source>
</evidence>
<dbReference type="SMART" id="SM00490">
    <property type="entry name" value="HELICc"/>
    <property type="match status" value="1"/>
</dbReference>
<evidence type="ECO:0000259" key="20">
    <source>
        <dbReference type="PROSITE" id="PS51194"/>
    </source>
</evidence>
<evidence type="ECO:0000256" key="14">
    <source>
        <dbReference type="ARBA" id="ARBA00023235"/>
    </source>
</evidence>
<feature type="domain" description="Helicase ATP-binding" evidence="19">
    <location>
        <begin position="74"/>
        <end position="242"/>
    </location>
</feature>
<feature type="domain" description="HRDC" evidence="18">
    <location>
        <begin position="574"/>
        <end position="654"/>
    </location>
</feature>
<dbReference type="InterPro" id="IPR001650">
    <property type="entry name" value="Helicase_C-like"/>
</dbReference>
<dbReference type="InterPro" id="IPR014001">
    <property type="entry name" value="Helicase_ATP-bd"/>
</dbReference>
<keyword evidence="11" id="KW-0238">DNA-binding</keyword>
<evidence type="ECO:0000256" key="9">
    <source>
        <dbReference type="ARBA" id="ARBA00022833"/>
    </source>
</evidence>
<comment type="caution">
    <text evidence="21">The sequence shown here is derived from an EMBL/GenBank/DDBJ whole genome shotgun (WGS) entry which is preliminary data.</text>
</comment>
<dbReference type="Pfam" id="PF16124">
    <property type="entry name" value="RecQ_Zn_bind"/>
    <property type="match status" value="1"/>
</dbReference>
<dbReference type="GO" id="GO:0043590">
    <property type="term" value="C:bacterial nucleoid"/>
    <property type="evidence" value="ECO:0007669"/>
    <property type="project" value="TreeGrafter"/>
</dbReference>
<dbReference type="PROSITE" id="PS51194">
    <property type="entry name" value="HELICASE_CTER"/>
    <property type="match status" value="1"/>
</dbReference>
<dbReference type="Pfam" id="PF09382">
    <property type="entry name" value="RQC"/>
    <property type="match status" value="1"/>
</dbReference>
<dbReference type="FunFam" id="3.40.50.300:FF:000296">
    <property type="entry name" value="ATP-dependent DNA helicase RecQ"/>
    <property type="match status" value="1"/>
</dbReference>
<keyword evidence="12" id="KW-0233">DNA recombination</keyword>
<dbReference type="GO" id="GO:0003677">
    <property type="term" value="F:DNA binding"/>
    <property type="evidence" value="ECO:0007669"/>
    <property type="project" value="UniProtKB-KW"/>
</dbReference>
<comment type="catalytic activity">
    <reaction evidence="15">
        <text>Couples ATP hydrolysis with the unwinding of duplex DNA by translocating in the 3'-5' direction.</text>
        <dbReference type="EC" id="5.6.2.4"/>
    </reaction>
</comment>
<dbReference type="InterPro" id="IPR011545">
    <property type="entry name" value="DEAD/DEAH_box_helicase_dom"/>
</dbReference>
<dbReference type="GO" id="GO:0043138">
    <property type="term" value="F:3'-5' DNA helicase activity"/>
    <property type="evidence" value="ECO:0007669"/>
    <property type="project" value="UniProtKB-EC"/>
</dbReference>
<dbReference type="InterPro" id="IPR006293">
    <property type="entry name" value="DNA_helicase_ATP-dep_RecQ_bac"/>
</dbReference>
<evidence type="ECO:0000313" key="21">
    <source>
        <dbReference type="EMBL" id="RMR96895.1"/>
    </source>
</evidence>
<evidence type="ECO:0000256" key="4">
    <source>
        <dbReference type="ARBA" id="ARBA00022723"/>
    </source>
</evidence>
<keyword evidence="5" id="KW-0547">Nucleotide-binding</keyword>
<dbReference type="Gene3D" id="3.40.50.300">
    <property type="entry name" value="P-loop containing nucleotide triphosphate hydrolases"/>
    <property type="match status" value="2"/>
</dbReference>
<evidence type="ECO:0000256" key="2">
    <source>
        <dbReference type="ARBA" id="ARBA00001947"/>
    </source>
</evidence>
<dbReference type="SUPFAM" id="SSF47819">
    <property type="entry name" value="HRDC-like"/>
    <property type="match status" value="1"/>
</dbReference>
<dbReference type="GO" id="GO:0030894">
    <property type="term" value="C:replisome"/>
    <property type="evidence" value="ECO:0007669"/>
    <property type="project" value="TreeGrafter"/>
</dbReference>
<dbReference type="EMBL" id="RBSH01000260">
    <property type="protein sequence ID" value="RMR96895.1"/>
    <property type="molecule type" value="Genomic_DNA"/>
</dbReference>
<keyword evidence="4" id="KW-0479">Metal-binding</keyword>
<dbReference type="Gene3D" id="1.10.150.80">
    <property type="entry name" value="HRDC domain"/>
    <property type="match status" value="1"/>
</dbReference>
<organism evidence="21 22">
    <name type="scientific">Pseudomonas coronafaciens pv. garcae</name>
    <dbReference type="NCBI Taxonomy" id="251653"/>
    <lineage>
        <taxon>Bacteria</taxon>
        <taxon>Pseudomonadati</taxon>
        <taxon>Pseudomonadota</taxon>
        <taxon>Gammaproteobacteria</taxon>
        <taxon>Pseudomonadales</taxon>
        <taxon>Pseudomonadaceae</taxon>
        <taxon>Pseudomonas</taxon>
        <taxon>Pseudomonas coronafaciens</taxon>
    </lineage>
</organism>
<dbReference type="Proteomes" id="UP000272613">
    <property type="component" value="Unassembled WGS sequence"/>
</dbReference>
<dbReference type="InterPro" id="IPR010997">
    <property type="entry name" value="HRDC-like_sf"/>
</dbReference>
<keyword evidence="8 21" id="KW-0347">Helicase</keyword>
<dbReference type="GO" id="GO:0016787">
    <property type="term" value="F:hydrolase activity"/>
    <property type="evidence" value="ECO:0007669"/>
    <property type="project" value="UniProtKB-KW"/>
</dbReference>
<evidence type="ECO:0000256" key="1">
    <source>
        <dbReference type="ARBA" id="ARBA00001946"/>
    </source>
</evidence>
<dbReference type="GO" id="GO:0005737">
    <property type="term" value="C:cytoplasm"/>
    <property type="evidence" value="ECO:0007669"/>
    <property type="project" value="TreeGrafter"/>
</dbReference>
<comment type="similarity">
    <text evidence="3">Belongs to the helicase family. RecQ subfamily.</text>
</comment>
<evidence type="ECO:0000256" key="16">
    <source>
        <dbReference type="NCBIfam" id="TIGR01389"/>
    </source>
</evidence>
<dbReference type="SMART" id="SM00341">
    <property type="entry name" value="HRDC"/>
    <property type="match status" value="1"/>
</dbReference>
<dbReference type="GO" id="GO:0009378">
    <property type="term" value="F:four-way junction helicase activity"/>
    <property type="evidence" value="ECO:0007669"/>
    <property type="project" value="TreeGrafter"/>
</dbReference>